<evidence type="ECO:0000256" key="6">
    <source>
        <dbReference type="ARBA" id="ARBA00023175"/>
    </source>
</evidence>
<dbReference type="GO" id="GO:0005737">
    <property type="term" value="C:cytoplasm"/>
    <property type="evidence" value="ECO:0007669"/>
    <property type="project" value="TreeGrafter"/>
</dbReference>
<reference evidence="13 14" key="1">
    <citation type="submission" date="2013-07" db="EMBL/GenBank/DDBJ databases">
        <title>The Genome Sequence of Cryptococcus heveanensis BCC8398.</title>
        <authorList>
            <consortium name="The Broad Institute Genome Sequencing Platform"/>
            <person name="Cuomo C."/>
            <person name="Litvintseva A."/>
            <person name="Chen Y."/>
            <person name="Heitman J."/>
            <person name="Sun S."/>
            <person name="Springer D."/>
            <person name="Dromer F."/>
            <person name="Young S.K."/>
            <person name="Zeng Q."/>
            <person name="Gargeya S."/>
            <person name="Fitzgerald M."/>
            <person name="Abouelleil A."/>
            <person name="Alvarado L."/>
            <person name="Berlin A.M."/>
            <person name="Chapman S.B."/>
            <person name="Dewar J."/>
            <person name="Goldberg J."/>
            <person name="Griggs A."/>
            <person name="Gujja S."/>
            <person name="Hansen M."/>
            <person name="Howarth C."/>
            <person name="Imamovic A."/>
            <person name="Larimer J."/>
            <person name="McCowan C."/>
            <person name="Murphy C."/>
            <person name="Pearson M."/>
            <person name="Priest M."/>
            <person name="Roberts A."/>
            <person name="Saif S."/>
            <person name="Shea T."/>
            <person name="Sykes S."/>
            <person name="Wortman J."/>
            <person name="Nusbaum C."/>
            <person name="Birren B."/>
        </authorList>
    </citation>
    <scope>NUCLEOTIDE SEQUENCE [LARGE SCALE GENOMIC DNA]</scope>
    <source>
        <strain evidence="13 14">BCC8398</strain>
    </source>
</reference>
<name>A0A1B9GKS0_9TREE</name>
<evidence type="ECO:0000259" key="12">
    <source>
        <dbReference type="PROSITE" id="PS51844"/>
    </source>
</evidence>
<dbReference type="InterPro" id="IPR036961">
    <property type="entry name" value="Kinesin_motor_dom_sf"/>
</dbReference>
<keyword evidence="2 8" id="KW-0547">Nucleotide-binding</keyword>
<feature type="compositionally biased region" description="Basic and acidic residues" evidence="10">
    <location>
        <begin position="1015"/>
        <end position="1045"/>
    </location>
</feature>
<dbReference type="PROSITE" id="PS51456">
    <property type="entry name" value="MYOSIN_MOTOR"/>
    <property type="match status" value="1"/>
</dbReference>
<feature type="region of interest" description="Disordered" evidence="10">
    <location>
        <begin position="1523"/>
        <end position="1551"/>
    </location>
</feature>
<proteinExistence type="inferred from homology"/>
<dbReference type="Pfam" id="PF00063">
    <property type="entry name" value="Myosin_head"/>
    <property type="match status" value="1"/>
</dbReference>
<dbReference type="STRING" id="1296120.A0A1B9GKS0"/>
<feature type="coiled-coil region" evidence="9">
    <location>
        <begin position="1660"/>
        <end position="1697"/>
    </location>
</feature>
<dbReference type="PANTHER" id="PTHR13140:SF857">
    <property type="entry name" value="MYOSIN-11"/>
    <property type="match status" value="1"/>
</dbReference>
<dbReference type="SMART" id="SM00242">
    <property type="entry name" value="MYSc"/>
    <property type="match status" value="1"/>
</dbReference>
<feature type="domain" description="Myosin N-terminal SH3-like" evidence="12">
    <location>
        <begin position="28"/>
        <end position="84"/>
    </location>
</feature>
<keyword evidence="4 9" id="KW-0175">Coiled coil</keyword>
<feature type="domain" description="Myosin motor" evidence="11">
    <location>
        <begin position="88"/>
        <end position="826"/>
    </location>
</feature>
<evidence type="ECO:0000256" key="10">
    <source>
        <dbReference type="SAM" id="MobiDB-lite"/>
    </source>
</evidence>
<dbReference type="Gene3D" id="1.20.120.720">
    <property type="entry name" value="Myosin VI head, motor domain, U50 subdomain"/>
    <property type="match status" value="1"/>
</dbReference>
<feature type="region of interest" description="Disordered" evidence="10">
    <location>
        <begin position="208"/>
        <end position="237"/>
    </location>
</feature>
<gene>
    <name evidence="13" type="ORF">I316_06665</name>
</gene>
<reference evidence="14" key="2">
    <citation type="submission" date="2013-12" db="EMBL/GenBank/DDBJ databases">
        <title>Evolution of pathogenesis and genome organization in the Tremellales.</title>
        <authorList>
            <person name="Cuomo C."/>
            <person name="Litvintseva A."/>
            <person name="Heitman J."/>
            <person name="Chen Y."/>
            <person name="Sun S."/>
            <person name="Springer D."/>
            <person name="Dromer F."/>
            <person name="Young S."/>
            <person name="Zeng Q."/>
            <person name="Chapman S."/>
            <person name="Gujja S."/>
            <person name="Saif S."/>
            <person name="Birren B."/>
        </authorList>
    </citation>
    <scope>NUCLEOTIDE SEQUENCE [LARGE SCALE GENOMIC DNA]</scope>
    <source>
        <strain evidence="14">BCC8398</strain>
    </source>
</reference>
<dbReference type="EMBL" id="KV700132">
    <property type="protein sequence ID" value="OCF31660.1"/>
    <property type="molecule type" value="Genomic_DNA"/>
</dbReference>
<sequence length="1710" mass="193469">MDPSALLRRVNRDERDPGALAAAQAEFNEKKRMWIPDPGEGFLPCWIRSQNGDDNSPDATAEVQISTTNELKTIPLYQLSPMNPPQFDGVEDIADLTHLNEASVINNLRTRYQAGSIYTYSGLFLISLNPYQPLPIYTSKIIAQYRTRRREENSPHIFAVAERAWQQIGEERESQSILITGESGAGKTENTKKVIQYLAAIATSQSPAESSRPSLSRTKSLSKAPATGLPRSSSFKGKDASEIDLASLAISTDPSLGLLEQQILQANPILEAFGNAQTMRNNNSSRFGKFIRIFFSPTGAIAGANIDWYLLEKSRVTARAEGERNFHVFYQLLKGAKEAKLADRLLLEGGPEKYEFLKKTRLEIDGVNDHTEWRLLKDALGVVGFSEAEQFELFRIPAVILHIGNLLLTGSSTDQAFLPPAMQPVADRICHLLGISVKEFTKSVLQPKVRAGREWVTNARTKKQAEDELGALCKFMYEKTFGKMVDRINTALDRPSAKSLSIGVLDIAGFEIFVENSYEQLLINFTNEKLQQFFNFHMFTLEQEEYAREGIEWDYVNFGLDLQPTIELIESSQPIGILSLLDEECIMPKATDLTFTEKVQNLWETPKGSSPRHPGSAKFRATRFGAGFVVKHYAGDVEYRTQGWLEKNKDPINEAVARLLAQSEIPSIATLFAEYAEESAAVGVVKKVKRGAFRTVGQRHKEQLGQLMQQLSSTQPHFVRCIVPNSHKQPGKVEVNLVLDQLRCNGVLEGIRIARLGYPNRHSFAEFRQRYEVLTPGVIPKGYMDGRKAAERIAEALELDKQFYKIGATKIFFKAGILAELEERRDNLLTDLFRRFQSAARMHVARRRILKLINRAQAVRTIQRNARVYLQLRDWPWWSLYVKVRPLLAATRTDEELVRKQAELAMAKERAERDEAERKRLEDLKTALVAEKTKVETDLSSERELGREKDRMLERSKARESELEEKIKELEGDIDVLDAERERALTAAETAKQRLSQVQADFEGLVEQAAMLEKQGSDWQKREADLLRDSKERSSVQSKLEKEKQDLAGKVEELVREVRQKEDALKRAKDRADANVQEMEKRLQLEKGKAQSGSTQISGLTDDLRRATSQVEEAQAKLKNQEATVAAKQREITDLQMQHTKALKASTDAEQARAALAVKIDSLKSELSARDKEKQAEILSRQKLQKELDGLRKVMDAKTSEDSKRQEADRSREAEMSRLRDQVSQLQKSLDDQREAAQQLANKLRVDVEGLKQSHTAAQRDLKAAQAVLQEKEDLLAKAQNKINDAETARRKVEAELASVREQLSGTESRLQSAAQARDDLEKHMHALQDEYNGLEDAVLEIEADKANWAKSLDNVSRQLQDETTKRHQFEQQLHNNQVELAENRNIALQAERALAKAASDIKARDKEIEFLRSRENKTVVEHYHVLEKAKKFTDQQLSEQVRENDRLNTLLKSLETHRNRLNADLEDLARQYDKLKASKSKEARSARASLPAEDKDAVLALEDEKKTRRVLEARITSLEKDLQDQRKQVSTASIAASSSRSIESKYRQSQDDLSRLEAEHRATVDQNQRLQGQVNELQRALATMSRPTPSNENLRREDLLRGLQQSHEALGRDMSDQLRRLNEATPLTPSKRQSVINGNGPAAGAAGVPASPAVDFMSAKKIKSLEMEVENLRRQLEDEQDEKDFLVEQMEKLQGQEMGKDGKAAFPCE</sequence>
<comment type="similarity">
    <text evidence="1 8">Belongs to the TRAFAC class myosin-kinesin ATPase superfamily. Myosin family.</text>
</comment>
<dbReference type="Gene3D" id="1.20.5.4820">
    <property type="match status" value="1"/>
</dbReference>
<dbReference type="InterPro" id="IPR008989">
    <property type="entry name" value="Myosin_S1_N"/>
</dbReference>
<dbReference type="Gene3D" id="2.30.30.360">
    <property type="entry name" value="Myosin S1 fragment, N-terminal"/>
    <property type="match status" value="1"/>
</dbReference>
<keyword evidence="5 8" id="KW-0518">Myosin</keyword>
<dbReference type="InterPro" id="IPR027417">
    <property type="entry name" value="P-loop_NTPase"/>
</dbReference>
<dbReference type="Gene3D" id="1.10.287.2610">
    <property type="match status" value="1"/>
</dbReference>
<dbReference type="Gene3D" id="1.20.58.530">
    <property type="match status" value="1"/>
</dbReference>
<feature type="region of interest" description="Disordered" evidence="10">
    <location>
        <begin position="1190"/>
        <end position="1218"/>
    </location>
</feature>
<feature type="compositionally biased region" description="Basic and acidic residues" evidence="10">
    <location>
        <begin position="1061"/>
        <end position="1089"/>
    </location>
</feature>
<dbReference type="Gene3D" id="1.20.5.340">
    <property type="match status" value="1"/>
</dbReference>
<dbReference type="PANTHER" id="PTHR13140">
    <property type="entry name" value="MYOSIN"/>
    <property type="match status" value="1"/>
</dbReference>
<dbReference type="SUPFAM" id="SSF52540">
    <property type="entry name" value="P-loop containing nucleoside triphosphate hydrolases"/>
    <property type="match status" value="1"/>
</dbReference>
<dbReference type="GO" id="GO:0016020">
    <property type="term" value="C:membrane"/>
    <property type="evidence" value="ECO:0007669"/>
    <property type="project" value="TreeGrafter"/>
</dbReference>
<dbReference type="FunFam" id="1.20.5.4820:FF:000002">
    <property type="entry name" value="Myosin heavy chain 10"/>
    <property type="match status" value="1"/>
</dbReference>
<feature type="region of interest" description="Disordered" evidence="10">
    <location>
        <begin position="1013"/>
        <end position="1045"/>
    </location>
</feature>
<evidence type="ECO:0000256" key="7">
    <source>
        <dbReference type="ARBA" id="ARBA00023203"/>
    </source>
</evidence>
<evidence type="ECO:0000256" key="4">
    <source>
        <dbReference type="ARBA" id="ARBA00023054"/>
    </source>
</evidence>
<evidence type="ECO:0000259" key="11">
    <source>
        <dbReference type="PROSITE" id="PS51456"/>
    </source>
</evidence>
<keyword evidence="3 8" id="KW-0067">ATP-binding</keyword>
<feature type="region of interest" description="Disordered" evidence="10">
    <location>
        <begin position="939"/>
        <end position="958"/>
    </location>
</feature>
<dbReference type="OrthoDB" id="6108017at2759"/>
<evidence type="ECO:0000256" key="8">
    <source>
        <dbReference type="PROSITE-ProRule" id="PRU00782"/>
    </source>
</evidence>
<evidence type="ECO:0000313" key="13">
    <source>
        <dbReference type="EMBL" id="OCF31660.1"/>
    </source>
</evidence>
<keyword evidence="14" id="KW-1185">Reference proteome</keyword>
<dbReference type="PRINTS" id="PR00193">
    <property type="entry name" value="MYOSINHEAVY"/>
</dbReference>
<evidence type="ECO:0000256" key="1">
    <source>
        <dbReference type="ARBA" id="ARBA00008314"/>
    </source>
</evidence>
<dbReference type="PROSITE" id="PS51844">
    <property type="entry name" value="SH3_LIKE"/>
    <property type="match status" value="1"/>
</dbReference>
<dbReference type="Gene3D" id="1.10.10.820">
    <property type="match status" value="1"/>
</dbReference>
<dbReference type="Gene3D" id="3.40.850.10">
    <property type="entry name" value="Kinesin motor domain"/>
    <property type="match status" value="1"/>
</dbReference>
<dbReference type="GO" id="GO:0051015">
    <property type="term" value="F:actin filament binding"/>
    <property type="evidence" value="ECO:0007669"/>
    <property type="project" value="InterPro"/>
</dbReference>
<keyword evidence="6 8" id="KW-0505">Motor protein</keyword>
<dbReference type="InterPro" id="IPR004009">
    <property type="entry name" value="SH3_Myosin"/>
</dbReference>
<protein>
    <submittedName>
        <fullName evidence="13">Myosin heavy chain</fullName>
    </submittedName>
</protein>
<evidence type="ECO:0000313" key="14">
    <source>
        <dbReference type="Proteomes" id="UP000092666"/>
    </source>
</evidence>
<feature type="region of interest" description="Disordered" evidence="10">
    <location>
        <begin position="1061"/>
        <end position="1124"/>
    </location>
</feature>
<dbReference type="GO" id="GO:0000146">
    <property type="term" value="F:microfilament motor activity"/>
    <property type="evidence" value="ECO:0007669"/>
    <property type="project" value="TreeGrafter"/>
</dbReference>
<evidence type="ECO:0000256" key="9">
    <source>
        <dbReference type="SAM" id="Coils"/>
    </source>
</evidence>
<evidence type="ECO:0000256" key="3">
    <source>
        <dbReference type="ARBA" id="ARBA00022840"/>
    </source>
</evidence>
<feature type="region of interest" description="Actin-binding" evidence="8">
    <location>
        <begin position="704"/>
        <end position="726"/>
    </location>
</feature>
<feature type="binding site" evidence="8">
    <location>
        <begin position="181"/>
        <end position="188"/>
    </location>
    <ligand>
        <name>ATP</name>
        <dbReference type="ChEBI" id="CHEBI:30616"/>
    </ligand>
</feature>
<evidence type="ECO:0000256" key="2">
    <source>
        <dbReference type="ARBA" id="ARBA00022741"/>
    </source>
</evidence>
<organism evidence="13 14">
    <name type="scientific">Kwoniella heveanensis BCC8398</name>
    <dbReference type="NCBI Taxonomy" id="1296120"/>
    <lineage>
        <taxon>Eukaryota</taxon>
        <taxon>Fungi</taxon>
        <taxon>Dikarya</taxon>
        <taxon>Basidiomycota</taxon>
        <taxon>Agaricomycotina</taxon>
        <taxon>Tremellomycetes</taxon>
        <taxon>Tremellales</taxon>
        <taxon>Cryptococcaceae</taxon>
        <taxon>Kwoniella</taxon>
    </lineage>
</organism>
<dbReference type="CDD" id="cd01377">
    <property type="entry name" value="MYSc_class_II"/>
    <property type="match status" value="1"/>
</dbReference>
<feature type="compositionally biased region" description="Low complexity" evidence="10">
    <location>
        <begin position="1531"/>
        <end position="1542"/>
    </location>
</feature>
<feature type="compositionally biased region" description="Low complexity" evidence="10">
    <location>
        <begin position="1641"/>
        <end position="1650"/>
    </location>
</feature>
<dbReference type="FunFam" id="1.10.10.820:FF:000001">
    <property type="entry name" value="Myosin heavy chain"/>
    <property type="match status" value="1"/>
</dbReference>
<dbReference type="GO" id="GO:0016459">
    <property type="term" value="C:myosin complex"/>
    <property type="evidence" value="ECO:0007669"/>
    <property type="project" value="UniProtKB-KW"/>
</dbReference>
<dbReference type="Proteomes" id="UP000092666">
    <property type="component" value="Unassembled WGS sequence"/>
</dbReference>
<accession>A0A1B9GKS0</accession>
<feature type="compositionally biased region" description="Polar residues" evidence="10">
    <location>
        <begin position="1626"/>
        <end position="1638"/>
    </location>
</feature>
<evidence type="ECO:0000256" key="5">
    <source>
        <dbReference type="ARBA" id="ARBA00023123"/>
    </source>
</evidence>
<keyword evidence="7 8" id="KW-0009">Actin-binding</keyword>
<dbReference type="InterPro" id="IPR001609">
    <property type="entry name" value="Myosin_head_motor_dom-like"/>
</dbReference>
<feature type="compositionally biased region" description="Polar residues" evidence="10">
    <location>
        <begin position="208"/>
        <end position="221"/>
    </location>
</feature>
<dbReference type="GO" id="GO:0005524">
    <property type="term" value="F:ATP binding"/>
    <property type="evidence" value="ECO:0007669"/>
    <property type="project" value="UniProtKB-UniRule"/>
</dbReference>
<dbReference type="GO" id="GO:0007015">
    <property type="term" value="P:actin filament organization"/>
    <property type="evidence" value="ECO:0007669"/>
    <property type="project" value="TreeGrafter"/>
</dbReference>
<feature type="region of interest" description="Disordered" evidence="10">
    <location>
        <begin position="1625"/>
        <end position="1650"/>
    </location>
</feature>